<reference evidence="2" key="1">
    <citation type="journal article" date="2020" name="mSystems">
        <title>Genome- and Community-Level Interaction Insights into Carbon Utilization and Element Cycling Functions of Hydrothermarchaeota in Hydrothermal Sediment.</title>
        <authorList>
            <person name="Zhou Z."/>
            <person name="Liu Y."/>
            <person name="Xu W."/>
            <person name="Pan J."/>
            <person name="Luo Z.H."/>
            <person name="Li M."/>
        </authorList>
    </citation>
    <scope>NUCLEOTIDE SEQUENCE [LARGE SCALE GENOMIC DNA]</scope>
    <source>
        <strain evidence="2">HyVt-115</strain>
    </source>
</reference>
<dbReference type="PANTHER" id="PTHR14119:SF3">
    <property type="entry name" value="ISOCHORISMATASE DOMAIN-CONTAINING PROTEIN 2"/>
    <property type="match status" value="1"/>
</dbReference>
<dbReference type="AlphaFoldDB" id="A0A7C0Y7U3"/>
<dbReference type="Gene3D" id="3.40.50.850">
    <property type="entry name" value="Isochorismatase-like"/>
    <property type="match status" value="1"/>
</dbReference>
<protein>
    <submittedName>
        <fullName evidence="2">Isochorismatase family protein</fullName>
    </submittedName>
</protein>
<dbReference type="InterPro" id="IPR036380">
    <property type="entry name" value="Isochorismatase-like_sf"/>
</dbReference>
<dbReference type="EMBL" id="DQWS01000109">
    <property type="protein sequence ID" value="HDD52985.1"/>
    <property type="molecule type" value="Genomic_DNA"/>
</dbReference>
<gene>
    <name evidence="2" type="ORF">ENF32_02825</name>
</gene>
<dbReference type="Pfam" id="PF00857">
    <property type="entry name" value="Isochorismatase"/>
    <property type="match status" value="1"/>
</dbReference>
<organism evidence="2">
    <name type="scientific">Thermosulfidibacter takaii</name>
    <dbReference type="NCBI Taxonomy" id="412593"/>
    <lineage>
        <taxon>Bacteria</taxon>
        <taxon>Pseudomonadati</taxon>
        <taxon>Thermosulfidibacterota</taxon>
        <taxon>Thermosulfidibacteria</taxon>
        <taxon>Thermosulfidibacterales</taxon>
        <taxon>Thermosulfidibacteraceae</taxon>
    </lineage>
</organism>
<dbReference type="InterPro" id="IPR000868">
    <property type="entry name" value="Isochorismatase-like_dom"/>
</dbReference>
<evidence type="ECO:0000259" key="1">
    <source>
        <dbReference type="Pfam" id="PF00857"/>
    </source>
</evidence>
<evidence type="ECO:0000313" key="2">
    <source>
        <dbReference type="EMBL" id="HDD52985.1"/>
    </source>
</evidence>
<dbReference type="Proteomes" id="UP000885690">
    <property type="component" value="Unassembled WGS sequence"/>
</dbReference>
<comment type="caution">
    <text evidence="2">The sequence shown here is derived from an EMBL/GenBank/DDBJ whole genome shotgun (WGS) entry which is preliminary data.</text>
</comment>
<dbReference type="PANTHER" id="PTHR14119">
    <property type="entry name" value="HYDROLASE"/>
    <property type="match status" value="1"/>
</dbReference>
<proteinExistence type="predicted"/>
<accession>A0A7C0Y7U3</accession>
<dbReference type="SUPFAM" id="SSF52499">
    <property type="entry name" value="Isochorismatase-like hydrolases"/>
    <property type="match status" value="1"/>
</dbReference>
<dbReference type="InterPro" id="IPR050993">
    <property type="entry name" value="Isochorismatase_domain"/>
</dbReference>
<sequence>MFVDKDRAFLVIVDMQERLLPAIYNGDEVVENVKSLVALARTYQLPLVLTEQYPKGLGKTVEKLVEELGDLYKPIEKVTFSCMGEPSFKSRVFDLRKEGRDQALVTGVEAHVCVYQTVVHLLMEGWEVHLAADAVGSRRQENHLRALDLVGSMGAMVKPAETLIFEMLERAGTSQFKAMMPYIK</sequence>
<feature type="domain" description="Isochorismatase-like" evidence="1">
    <location>
        <begin position="10"/>
        <end position="157"/>
    </location>
</feature>
<name>A0A7C0Y7U3_9BACT</name>